<dbReference type="RefSeq" id="WP_350810666.1">
    <property type="nucleotide sequence ID" value="NZ_JBEPFM010000007.1"/>
</dbReference>
<dbReference type="Gene3D" id="2.60.120.260">
    <property type="entry name" value="Galactose-binding domain-like"/>
    <property type="match status" value="1"/>
</dbReference>
<dbReference type="InterPro" id="IPR057561">
    <property type="entry name" value="NADase_transloc"/>
</dbReference>
<comment type="caution">
    <text evidence="3">The sequence shown here is derived from an EMBL/GenBank/DDBJ whole genome shotgun (WGS) entry which is preliminary data.</text>
</comment>
<dbReference type="EMBL" id="BNDW01000117">
    <property type="protein sequence ID" value="GHI27650.1"/>
    <property type="molecule type" value="Genomic_DNA"/>
</dbReference>
<feature type="transmembrane region" description="Helical" evidence="2">
    <location>
        <begin position="98"/>
        <end position="118"/>
    </location>
</feature>
<keyword evidence="2" id="KW-0812">Transmembrane</keyword>
<organism evidence="3 4">
    <name type="scientific">Streptomyces hydrogenans</name>
    <dbReference type="NCBI Taxonomy" id="1873719"/>
    <lineage>
        <taxon>Bacteria</taxon>
        <taxon>Bacillati</taxon>
        <taxon>Actinomycetota</taxon>
        <taxon>Actinomycetes</taxon>
        <taxon>Kitasatosporales</taxon>
        <taxon>Streptomycetaceae</taxon>
        <taxon>Streptomyces</taxon>
    </lineage>
</organism>
<protein>
    <recommendedName>
        <fullName evidence="5">Zinc ribbon domain-containing protein</fullName>
    </recommendedName>
</protein>
<keyword evidence="2" id="KW-1133">Transmembrane helix</keyword>
<evidence type="ECO:0000256" key="2">
    <source>
        <dbReference type="SAM" id="Phobius"/>
    </source>
</evidence>
<keyword evidence="4" id="KW-1185">Reference proteome</keyword>
<evidence type="ECO:0008006" key="5">
    <source>
        <dbReference type="Google" id="ProtNLM"/>
    </source>
</evidence>
<proteinExistence type="predicted"/>
<feature type="region of interest" description="Disordered" evidence="1">
    <location>
        <begin position="1"/>
        <end position="28"/>
    </location>
</feature>
<dbReference type="NCBIfam" id="NF047619">
    <property type="entry name" value="NADase_discoid"/>
    <property type="match status" value="1"/>
</dbReference>
<evidence type="ECO:0000313" key="3">
    <source>
        <dbReference type="EMBL" id="GHI27650.1"/>
    </source>
</evidence>
<sequence>MRRPGEVTEAPVPGPPPEVPAAGPVEAGAPSAPAVRCPGCGTANAADRTLCVRCARPLAPGPPPEAPPSWWRRLLRRRSRPAPLAGTLPRRAWRRPRVVLPLVLVLVACGIWFGLPYAGRLLGLAREETSPPESLPPSAVRASGALKDHPATAAFDGFTNRYWAVAAPGATLEAEFEAPGVRVTKLVVFAGTSAKKDEFLTQARPARIVVEVVRADGDTSTRRITLKDQPGQQTFDLRGSGVTRIRVTPETAYGAGRGRHLAVAEVEFFGHRG</sequence>
<gene>
    <name evidence="3" type="ORF">Shyd_90210</name>
</gene>
<keyword evidence="2" id="KW-0472">Membrane</keyword>
<dbReference type="Proteomes" id="UP001052739">
    <property type="component" value="Unassembled WGS sequence"/>
</dbReference>
<reference evidence="3" key="1">
    <citation type="submission" date="2024-05" db="EMBL/GenBank/DDBJ databases">
        <title>Whole genome shotgun sequence of Streptomyces hydrogenans NBRC 13475.</title>
        <authorList>
            <person name="Komaki H."/>
            <person name="Tamura T."/>
        </authorList>
    </citation>
    <scope>NUCLEOTIDE SEQUENCE</scope>
    <source>
        <strain evidence="3">NBRC 13475</strain>
    </source>
</reference>
<evidence type="ECO:0000256" key="1">
    <source>
        <dbReference type="SAM" id="MobiDB-lite"/>
    </source>
</evidence>
<name>A0ABQ3PRM5_9ACTN</name>
<accession>A0ABQ3PRM5</accession>
<evidence type="ECO:0000313" key="4">
    <source>
        <dbReference type="Proteomes" id="UP001052739"/>
    </source>
</evidence>